<dbReference type="AlphaFoldDB" id="A0A2G8RKF6"/>
<keyword evidence="1" id="KW-0677">Repeat</keyword>
<keyword evidence="4" id="KW-1185">Reference proteome</keyword>
<dbReference type="Pfam" id="PF19078">
    <property type="entry name" value="Big_12"/>
    <property type="match status" value="3"/>
</dbReference>
<dbReference type="Proteomes" id="UP000231259">
    <property type="component" value="Unassembled WGS sequence"/>
</dbReference>
<proteinExistence type="predicted"/>
<feature type="domain" description="HYR" evidence="2">
    <location>
        <begin position="284"/>
        <end position="368"/>
    </location>
</feature>
<comment type="caution">
    <text evidence="3">The sequence shown here is derived from an EMBL/GenBank/DDBJ whole genome shotgun (WGS) entry which is preliminary data.</text>
</comment>
<dbReference type="PANTHER" id="PTHR46343:SF2">
    <property type="entry name" value="SUSHI_VON WILLEBRAND FACTOR TYPE A_EGF_PENTRAXIN DOMAIN-CONTAINING 1"/>
    <property type="match status" value="1"/>
</dbReference>
<dbReference type="InterPro" id="IPR013783">
    <property type="entry name" value="Ig-like_fold"/>
</dbReference>
<dbReference type="Gene3D" id="2.60.40.10">
    <property type="entry name" value="Immunoglobulins"/>
    <property type="match status" value="1"/>
</dbReference>
<dbReference type="PROSITE" id="PS50825">
    <property type="entry name" value="HYR"/>
    <property type="match status" value="1"/>
</dbReference>
<name>A0A2G8RKF6_9RHOB</name>
<dbReference type="PANTHER" id="PTHR46343">
    <property type="entry name" value="HYR DOMAIN-CONTAINING PROTEIN"/>
    <property type="match status" value="1"/>
</dbReference>
<evidence type="ECO:0000259" key="2">
    <source>
        <dbReference type="PROSITE" id="PS50825"/>
    </source>
</evidence>
<evidence type="ECO:0000313" key="3">
    <source>
        <dbReference type="EMBL" id="PIL22027.1"/>
    </source>
</evidence>
<evidence type="ECO:0000256" key="1">
    <source>
        <dbReference type="ARBA" id="ARBA00022737"/>
    </source>
</evidence>
<reference evidence="3 4" key="1">
    <citation type="submission" date="2013-09" db="EMBL/GenBank/DDBJ databases">
        <title>Genome sequencing of Phaeobacter antarcticus sp. nov. SM1211.</title>
        <authorList>
            <person name="Zhang X.-Y."/>
            <person name="Liu C."/>
            <person name="Chen X.-L."/>
            <person name="Xie B.-B."/>
            <person name="Qin Q.-L."/>
            <person name="Rong J.-C."/>
            <person name="Zhang Y.-Z."/>
        </authorList>
    </citation>
    <scope>NUCLEOTIDE SEQUENCE [LARGE SCALE GENOMIC DNA]</scope>
    <source>
        <strain evidence="3 4">SM1211</strain>
    </source>
</reference>
<accession>A0A2G8RKF6</accession>
<organism evidence="3 4">
    <name type="scientific">Puniceibacterium antarcticum</name>
    <dbReference type="NCBI Taxonomy" id="1206336"/>
    <lineage>
        <taxon>Bacteria</taxon>
        <taxon>Pseudomonadati</taxon>
        <taxon>Pseudomonadota</taxon>
        <taxon>Alphaproteobacteria</taxon>
        <taxon>Rhodobacterales</taxon>
        <taxon>Paracoccaceae</taxon>
        <taxon>Puniceibacterium</taxon>
    </lineage>
</organism>
<protein>
    <recommendedName>
        <fullName evidence="2">HYR domain-containing protein</fullName>
    </recommendedName>
</protein>
<evidence type="ECO:0000313" key="4">
    <source>
        <dbReference type="Proteomes" id="UP000231259"/>
    </source>
</evidence>
<dbReference type="Pfam" id="PF22352">
    <property type="entry name" value="K319L-like_PKD"/>
    <property type="match status" value="1"/>
</dbReference>
<sequence length="580" mass="57492">MPVRVGGQSAITASALESACNQKDVTIISQKGATAASLAAENYMGVVWQGDSGDQVSEYEVAIVGATGTRAVNNQRVIGTRPRVSVTSDVSTLLYGQTATISFELTQTGNLNDLGAIVVSGGRLGAITGSGTTYSATFTPDTNATTSGVITVGNAAFKTLAANLINKDAAEADNRVSIAVNTVLNAVPTARAGVDRTVASAASVTLDGTGSDANDPGQTLSHAWIQTGGVAVVLSDPTAAEPRFTAPTLAIGDADALLSFSLTVNDGFDSSAADTVVITVQAPLDTEAPVVTGPADITAPADAGTATVVVTYTAPTATDNVGLTSGPTLTAGLASGSAFPVGVTTVTYEATDAAGNTGTVSFTVTVTPDVTAPTISIAALTGASNDDLTAEITLSEASTDFEASDLNLTNANAILTGRGTSYTAVLTPVADGEVALSVAANSFTDGVGNVNTASNRVTAIHDATAPTISIADFTGPLNGDLTAVVTLSEASTSFTQADLSLVNATANLSGSGSSYTAVLTPLADGTVSLSVAAGTFTDAAGNGNTASNEVTSTHDATAPTISIADFTGPLNGDLTLSTVR</sequence>
<dbReference type="EMBL" id="AWWI01000017">
    <property type="protein sequence ID" value="PIL22027.1"/>
    <property type="molecule type" value="Genomic_DNA"/>
</dbReference>
<dbReference type="Pfam" id="PF02494">
    <property type="entry name" value="HYR"/>
    <property type="match status" value="1"/>
</dbReference>
<dbReference type="InterPro" id="IPR044048">
    <property type="entry name" value="Big_12"/>
</dbReference>
<gene>
    <name evidence="3" type="ORF">P775_01635</name>
</gene>
<dbReference type="InterPro" id="IPR003410">
    <property type="entry name" value="HYR_dom"/>
</dbReference>
<dbReference type="InterPro" id="IPR043555">
    <property type="entry name" value="SRPX-like"/>
</dbReference>